<sequence>MRVPAGRPRPRRRLPRPRLTGLGCGVLALVAMVAAAWFCELLGGVPTLYGVLFVLASTAAAVWVRPADLICAPVAAPLAFAAGLMTTAGPLATVTELALRAPWVFAGTFVAGAVTLARKALLLLGDRLRQTRGDLGAR</sequence>
<dbReference type="Proteomes" id="UP000272474">
    <property type="component" value="Unassembled WGS sequence"/>
</dbReference>
<feature type="transmembrane region" description="Helical" evidence="1">
    <location>
        <begin position="103"/>
        <end position="124"/>
    </location>
</feature>
<proteinExistence type="predicted"/>
<organism evidence="3 4">
    <name type="scientific">Streptomyces hoynatensis</name>
    <dbReference type="NCBI Taxonomy" id="1141874"/>
    <lineage>
        <taxon>Bacteria</taxon>
        <taxon>Bacillati</taxon>
        <taxon>Actinomycetota</taxon>
        <taxon>Actinomycetes</taxon>
        <taxon>Kitasatosporales</taxon>
        <taxon>Streptomycetaceae</taxon>
        <taxon>Streptomyces</taxon>
    </lineage>
</organism>
<dbReference type="EMBL" id="RBAL01000001">
    <property type="protein sequence ID" value="RKN47002.1"/>
    <property type="molecule type" value="Genomic_DNA"/>
</dbReference>
<feature type="domain" description="DUF6542" evidence="2">
    <location>
        <begin position="18"/>
        <end position="122"/>
    </location>
</feature>
<keyword evidence="1" id="KW-0812">Transmembrane</keyword>
<dbReference type="Pfam" id="PF20177">
    <property type="entry name" value="DUF6542"/>
    <property type="match status" value="1"/>
</dbReference>
<dbReference type="AlphaFoldDB" id="A0A3A9ZEV5"/>
<feature type="transmembrane region" description="Helical" evidence="1">
    <location>
        <begin position="71"/>
        <end position="91"/>
    </location>
</feature>
<evidence type="ECO:0000259" key="2">
    <source>
        <dbReference type="Pfam" id="PF20177"/>
    </source>
</evidence>
<evidence type="ECO:0000313" key="3">
    <source>
        <dbReference type="EMBL" id="RKN47002.1"/>
    </source>
</evidence>
<keyword evidence="1" id="KW-0472">Membrane</keyword>
<protein>
    <recommendedName>
        <fullName evidence="2">DUF6542 domain-containing protein</fullName>
    </recommendedName>
</protein>
<reference evidence="3 4" key="1">
    <citation type="journal article" date="2014" name="Int. J. Syst. Evol. Microbiol.">
        <title>Streptomyces hoynatensis sp. nov., isolated from deep marine sediment.</title>
        <authorList>
            <person name="Veyisoglu A."/>
            <person name="Sahin N."/>
        </authorList>
    </citation>
    <scope>NUCLEOTIDE SEQUENCE [LARGE SCALE GENOMIC DNA]</scope>
    <source>
        <strain evidence="3 4">KCTC 29097</strain>
    </source>
</reference>
<gene>
    <name evidence="3" type="ORF">D7294_02110</name>
</gene>
<keyword evidence="4" id="KW-1185">Reference proteome</keyword>
<feature type="transmembrane region" description="Helical" evidence="1">
    <location>
        <begin position="45"/>
        <end position="64"/>
    </location>
</feature>
<name>A0A3A9ZEV5_9ACTN</name>
<dbReference type="InterPro" id="IPR046672">
    <property type="entry name" value="DUF6542"/>
</dbReference>
<evidence type="ECO:0000256" key="1">
    <source>
        <dbReference type="SAM" id="Phobius"/>
    </source>
</evidence>
<comment type="caution">
    <text evidence="3">The sequence shown here is derived from an EMBL/GenBank/DDBJ whole genome shotgun (WGS) entry which is preliminary data.</text>
</comment>
<evidence type="ECO:0000313" key="4">
    <source>
        <dbReference type="Proteomes" id="UP000272474"/>
    </source>
</evidence>
<accession>A0A3A9ZEV5</accession>
<keyword evidence="1" id="KW-1133">Transmembrane helix</keyword>